<dbReference type="EMBL" id="JAEHOC010000005">
    <property type="protein sequence ID" value="KAG2441503.1"/>
    <property type="molecule type" value="Genomic_DNA"/>
</dbReference>
<comment type="caution">
    <text evidence="3">The sequence shown here is derived from an EMBL/GenBank/DDBJ whole genome shotgun (WGS) entry which is preliminary data.</text>
</comment>
<organism evidence="3 4">
    <name type="scientific">Chlamydomonas incerta</name>
    <dbReference type="NCBI Taxonomy" id="51695"/>
    <lineage>
        <taxon>Eukaryota</taxon>
        <taxon>Viridiplantae</taxon>
        <taxon>Chlorophyta</taxon>
        <taxon>core chlorophytes</taxon>
        <taxon>Chlorophyceae</taxon>
        <taxon>CS clade</taxon>
        <taxon>Chlamydomonadales</taxon>
        <taxon>Chlamydomonadaceae</taxon>
        <taxon>Chlamydomonas</taxon>
    </lineage>
</organism>
<feature type="chain" id="PRO_5032935987" description="Pherophorin domain-containing protein" evidence="2">
    <location>
        <begin position="23"/>
        <end position="293"/>
    </location>
</feature>
<gene>
    <name evidence="3" type="ORF">HXX76_003125</name>
</gene>
<dbReference type="OrthoDB" id="10457400at2759"/>
<keyword evidence="2" id="KW-0732">Signal</keyword>
<feature type="signal peptide" evidence="2">
    <location>
        <begin position="1"/>
        <end position="22"/>
    </location>
</feature>
<evidence type="ECO:0000256" key="2">
    <source>
        <dbReference type="SAM" id="SignalP"/>
    </source>
</evidence>
<name>A0A835TAA5_CHLIN</name>
<feature type="compositionally biased region" description="Pro residues" evidence="1">
    <location>
        <begin position="133"/>
        <end position="150"/>
    </location>
</feature>
<dbReference type="AlphaFoldDB" id="A0A835TAA5"/>
<feature type="region of interest" description="Disordered" evidence="1">
    <location>
        <begin position="35"/>
        <end position="156"/>
    </location>
</feature>
<dbReference type="Proteomes" id="UP000650467">
    <property type="component" value="Unassembled WGS sequence"/>
</dbReference>
<evidence type="ECO:0008006" key="5">
    <source>
        <dbReference type="Google" id="ProtNLM"/>
    </source>
</evidence>
<feature type="compositionally biased region" description="Pro residues" evidence="1">
    <location>
        <begin position="80"/>
        <end position="120"/>
    </location>
</feature>
<reference evidence="3" key="1">
    <citation type="journal article" date="2020" name="bioRxiv">
        <title>Comparative genomics of Chlamydomonas.</title>
        <authorList>
            <person name="Craig R.J."/>
            <person name="Hasan A.R."/>
            <person name="Ness R.W."/>
            <person name="Keightley P.D."/>
        </authorList>
    </citation>
    <scope>NUCLEOTIDE SEQUENCE</scope>
    <source>
        <strain evidence="3">SAG 7.73</strain>
    </source>
</reference>
<evidence type="ECO:0000313" key="3">
    <source>
        <dbReference type="EMBL" id="KAG2441503.1"/>
    </source>
</evidence>
<accession>A0A835TAA5</accession>
<sequence length="293" mass="29695">MLAAALLVLLLVLGAPPGLVAGRLPPPVLAHKHKRPGLIVRRSPALRSATGSKSQPPPWSSRGRQPPATADPHNPEPTVSSPPPARPPASPDAPLPPSDPVASPPPTPPPPRVPLPPRASPRPGASGISRRAPPLPPFPPNAPDAPPPPGAGLLTFDVPEPQGCYDFVCDGPKGCSAVDRNGARFGLTLLFDLDGFDPVSCVSGGSSSYRYVAILADSGCYGLELGVGGAPSILPPSDAGTCLPCQGPYATAKYSWEGLYCGGEAAVTVYDASGFPAPDMAPPPGDAVVVFGG</sequence>
<proteinExistence type="predicted"/>
<protein>
    <recommendedName>
        <fullName evidence="5">Pherophorin domain-containing protein</fullName>
    </recommendedName>
</protein>
<evidence type="ECO:0000313" key="4">
    <source>
        <dbReference type="Proteomes" id="UP000650467"/>
    </source>
</evidence>
<evidence type="ECO:0000256" key="1">
    <source>
        <dbReference type="SAM" id="MobiDB-lite"/>
    </source>
</evidence>
<keyword evidence="4" id="KW-1185">Reference proteome</keyword>